<dbReference type="OrthoDB" id="9970963at2"/>
<organism evidence="1 2">
    <name type="scientific">Microlunatus phosphovorus (strain ATCC 700054 / DSM 10555 / JCM 9379 / NBRC 101784 / NCIMB 13414 / VKM Ac-1990 / NM-1)</name>
    <dbReference type="NCBI Taxonomy" id="1032480"/>
    <lineage>
        <taxon>Bacteria</taxon>
        <taxon>Bacillati</taxon>
        <taxon>Actinomycetota</taxon>
        <taxon>Actinomycetes</taxon>
        <taxon>Propionibacteriales</taxon>
        <taxon>Propionibacteriaceae</taxon>
        <taxon>Microlunatus</taxon>
    </lineage>
</organism>
<keyword evidence="2" id="KW-1185">Reference proteome</keyword>
<dbReference type="HOGENOM" id="CLU_268043_0_0_11"/>
<dbReference type="AlphaFoldDB" id="F5XGM9"/>
<dbReference type="SUPFAM" id="SSF89372">
    <property type="entry name" value="Fucose-specific lectin"/>
    <property type="match status" value="1"/>
</dbReference>
<dbReference type="Gene3D" id="2.120.10.70">
    <property type="entry name" value="Fucose-specific lectin"/>
    <property type="match status" value="1"/>
</dbReference>
<proteinExistence type="predicted"/>
<name>F5XGM9_MICPN</name>
<dbReference type="RefSeq" id="WP_013863381.1">
    <property type="nucleotide sequence ID" value="NC_015635.1"/>
</dbReference>
<evidence type="ECO:0000313" key="1">
    <source>
        <dbReference type="EMBL" id="BAK35511.1"/>
    </source>
</evidence>
<dbReference type="KEGG" id="mph:MLP_24970"/>
<dbReference type="EMBL" id="AP012204">
    <property type="protein sequence ID" value="BAK35511.1"/>
    <property type="molecule type" value="Genomic_DNA"/>
</dbReference>
<sequence>MSAELVPAEDPAAAAESAFRRPGAFGRRALLAGLLGLGVGTYLDTSPLTSWTAYAAKPTAKPKRAAADTPPTQPGPYAITATSELSDDVFATDDVLIGVDDEVLPFFNPFSKTVEALVLSGGSLHHLHRDPTQATGWAYADFDLQQTLTSVTSVAVAADGANVYALLWGDPDPEDNWSESPYWLTWLDDATSWDEGFIAPLDDDTYPPSPGPMKGGVSREGVPYFYSTAVAGTTTSLVAWITTGDPSEPIVAQDLADLDTTSSPVQDYLILYDTNASDTVGYALVLQADGTLSVYQQQGETFPAVPMTTAGAAGVTELMWAWTTPTSTTGLPGYAFQGNVPTVGEGAFFCDEQGNFTRVADAPEAGASTVAVWLQNDQYTVNLLDSNGVLQTIQQTAPGAFADPLPIANGIPGSAKPGLIAVYGVPTDPTQATLFGVGADETLSVLSLDAGGWTQTQVRQNDVVASAITAYRVTINVQDSNGMAVQYGQAQLTTDRPVGLWQDIGSTIAMPGTPVTLTGDLSGQIIVSVPAEEMDTAALTAQALDGNGQPSGSVLNVIGDYDVRNFLAGSAALNDLGTMDATTLTGATNSDGSKLLPGLDPSTAGSLVTGLGAAVTAGNGAPPAAGAIKAYKLERRGKKLTASTSRDATAYGSTVVAGSLGSFFRSIGHALRHALAKVTSAVVRWADDLKQWVVDLATDVADLATYAINDMRDAFHVIGGWFTTLGADIVKAVNWLKREILGMLTGVGKNATTIGNLLGDGPDQLIGIVNGIEKQVDGWFATQEAAVTGWITELADAVEDATFGSSQPLSTPPSDTGSASAMNDLGKTVGWMSKVVNDCPGKWLYDKLMQHLPQDPGPNLSGDFDAVLQDLTNAFTDSVDLAYDIANTIWTSLKDLNSRGALTEAKVSDWFSDINAAAVKALQLCDAIADTVLDFVKAVLNILDRYLKYQWSLTSISPILKLILDELGFDPTISLNRLVSLVAAFPLTLVRTLTGLNPVFSPDSETATATSDSGDKFCYTTGAIAQFIWTVADVGGDFELVAAKKDGPRGQQPGIIDYFDIICPILETLLLIPGRDDNLVWNGFPTDTNLPGLLPGAIFSSVVTPLFKIAAKAKAAAPTPDPNVIQYYNEAPASPDPLSQYYGPIVSMLAAGANGVLGGMYSYKNASSTGGEVEAILGTVFGNASNLASPLTTWWLNESTEDVPLLVKIVIDGVAGFGAGAIYAASA</sequence>
<protein>
    <submittedName>
        <fullName evidence="1">Uncharacterized protein</fullName>
    </submittedName>
</protein>
<gene>
    <name evidence="1" type="ordered locus">MLP_24970</name>
</gene>
<reference evidence="1 2" key="1">
    <citation type="submission" date="2011-05" db="EMBL/GenBank/DDBJ databases">
        <title>Whole genome sequence of Microlunatus phosphovorus NM-1.</title>
        <authorList>
            <person name="Hosoyama A."/>
            <person name="Sasaki K."/>
            <person name="Harada T."/>
            <person name="Igarashi R."/>
            <person name="Kawakoshi A."/>
            <person name="Sasagawa M."/>
            <person name="Fukada J."/>
            <person name="Nakamura S."/>
            <person name="Katano Y."/>
            <person name="Hanada S."/>
            <person name="Kamagata Y."/>
            <person name="Nakamura N."/>
            <person name="Yamazaki S."/>
            <person name="Fujita N."/>
        </authorList>
    </citation>
    <scope>NUCLEOTIDE SEQUENCE [LARGE SCALE GENOMIC DNA]</scope>
    <source>
        <strain evidence="2">ATCC 700054 / DSM 10555 / JCM 9379 / NBRC 101784 / NCIMB 13414 / VKM Ac-1990 / NM-1</strain>
    </source>
</reference>
<evidence type="ECO:0000313" key="2">
    <source>
        <dbReference type="Proteomes" id="UP000007947"/>
    </source>
</evidence>
<dbReference type="STRING" id="1032480.MLP_24970"/>
<accession>F5XGM9</accession>
<dbReference type="Proteomes" id="UP000007947">
    <property type="component" value="Chromosome"/>
</dbReference>